<dbReference type="SUPFAM" id="SSF161098">
    <property type="entry name" value="MetI-like"/>
    <property type="match status" value="1"/>
</dbReference>
<keyword evidence="2 8" id="KW-0813">Transport</keyword>
<reference evidence="10" key="1">
    <citation type="submission" date="2019-11" db="EMBL/GenBank/DDBJ databases">
        <authorList>
            <person name="Feng L."/>
        </authorList>
    </citation>
    <scope>NUCLEOTIDE SEQUENCE</scope>
    <source>
        <strain evidence="10">EMassiliensisLFYP7</strain>
    </source>
</reference>
<dbReference type="AlphaFoldDB" id="A0A6N3G0Z5"/>
<evidence type="ECO:0000256" key="1">
    <source>
        <dbReference type="ARBA" id="ARBA00004429"/>
    </source>
</evidence>
<feature type="domain" description="ABC transmembrane type-1" evidence="9">
    <location>
        <begin position="76"/>
        <end position="288"/>
    </location>
</feature>
<dbReference type="PROSITE" id="PS50928">
    <property type="entry name" value="ABC_TM1"/>
    <property type="match status" value="1"/>
</dbReference>
<keyword evidence="4" id="KW-0997">Cell inner membrane</keyword>
<dbReference type="CDD" id="cd06261">
    <property type="entry name" value="TM_PBP2"/>
    <property type="match status" value="1"/>
</dbReference>
<evidence type="ECO:0000256" key="7">
    <source>
        <dbReference type="ARBA" id="ARBA00023136"/>
    </source>
</evidence>
<evidence type="ECO:0000256" key="8">
    <source>
        <dbReference type="RuleBase" id="RU363032"/>
    </source>
</evidence>
<dbReference type="Gene3D" id="1.10.3720.10">
    <property type="entry name" value="MetI-like"/>
    <property type="match status" value="1"/>
</dbReference>
<feature type="transmembrane region" description="Helical" evidence="8">
    <location>
        <begin position="162"/>
        <end position="186"/>
    </location>
</feature>
<protein>
    <submittedName>
        <fullName evidence="10">Trehalose transport system permease protein SugA</fullName>
    </submittedName>
</protein>
<evidence type="ECO:0000256" key="6">
    <source>
        <dbReference type="ARBA" id="ARBA00022989"/>
    </source>
</evidence>
<evidence type="ECO:0000256" key="4">
    <source>
        <dbReference type="ARBA" id="ARBA00022519"/>
    </source>
</evidence>
<feature type="transmembrane region" description="Helical" evidence="8">
    <location>
        <begin position="207"/>
        <end position="229"/>
    </location>
</feature>
<dbReference type="PANTHER" id="PTHR43005">
    <property type="entry name" value="BLR7065 PROTEIN"/>
    <property type="match status" value="1"/>
</dbReference>
<evidence type="ECO:0000256" key="5">
    <source>
        <dbReference type="ARBA" id="ARBA00022692"/>
    </source>
</evidence>
<gene>
    <name evidence="10" type="primary">sugA</name>
    <name evidence="10" type="ORF">EMLFYP7_02922</name>
</gene>
<dbReference type="InterPro" id="IPR035906">
    <property type="entry name" value="MetI-like_sf"/>
</dbReference>
<comment type="similarity">
    <text evidence="8">Belongs to the binding-protein-dependent transport system permease family.</text>
</comment>
<sequence length="300" mass="33656">MEQPLSWRRRQRAAWLLGLTPSLAVLTLLTLVPAAALLVTSLTPFSLTRPEETFTFSHPLVNYQQLLHDDRFLNSLVTQLKLSVVSVFFQVLIGLLLALLLNGTSRWLNGVRTLLLIPMVLPPIIVALIWKIIYTPDISPLHQLLERFNLPLDSLIANPDTALWAIVAADVWQWFPFTMLMVLAALQMVPNEPREAASLDGASSWNIFRYIVFPHLKPVLAVCILFRLIDSFKAFPLIYILTDGGPGSVTEVTNYYGFIQAFNFSWWGYGSAIAVVILVGVFLLSWLIGRAGWGDDHSTN</sequence>
<name>A0A6N3G0Z5_9ENTR</name>
<dbReference type="RefSeq" id="WP_156566574.1">
    <property type="nucleotide sequence ID" value="NZ_CACRTZ010000033.1"/>
</dbReference>
<evidence type="ECO:0000259" key="9">
    <source>
        <dbReference type="PROSITE" id="PS50928"/>
    </source>
</evidence>
<dbReference type="GO" id="GO:0055085">
    <property type="term" value="P:transmembrane transport"/>
    <property type="evidence" value="ECO:0007669"/>
    <property type="project" value="InterPro"/>
</dbReference>
<dbReference type="GO" id="GO:0005886">
    <property type="term" value="C:plasma membrane"/>
    <property type="evidence" value="ECO:0007669"/>
    <property type="project" value="UniProtKB-SubCell"/>
</dbReference>
<keyword evidence="6 8" id="KW-1133">Transmembrane helix</keyword>
<feature type="transmembrane region" description="Helical" evidence="8">
    <location>
        <begin position="266"/>
        <end position="288"/>
    </location>
</feature>
<keyword evidence="7 8" id="KW-0472">Membrane</keyword>
<accession>A0A6N3G0Z5</accession>
<proteinExistence type="inferred from homology"/>
<comment type="subcellular location">
    <subcellularLocation>
        <location evidence="1">Cell inner membrane</location>
        <topology evidence="1">Multi-pass membrane protein</topology>
    </subcellularLocation>
    <subcellularLocation>
        <location evidence="8">Cell membrane</location>
        <topology evidence="8">Multi-pass membrane protein</topology>
    </subcellularLocation>
</comment>
<evidence type="ECO:0000256" key="2">
    <source>
        <dbReference type="ARBA" id="ARBA00022448"/>
    </source>
</evidence>
<evidence type="ECO:0000256" key="3">
    <source>
        <dbReference type="ARBA" id="ARBA00022475"/>
    </source>
</evidence>
<dbReference type="PANTHER" id="PTHR43005:SF1">
    <property type="entry name" value="SPERMIDINE_PUTRESCINE TRANSPORT SYSTEM PERMEASE PROTEIN"/>
    <property type="match status" value="1"/>
</dbReference>
<keyword evidence="5 8" id="KW-0812">Transmembrane</keyword>
<feature type="transmembrane region" description="Helical" evidence="8">
    <location>
        <begin position="113"/>
        <end position="133"/>
    </location>
</feature>
<feature type="transmembrane region" description="Helical" evidence="8">
    <location>
        <begin position="82"/>
        <end position="101"/>
    </location>
</feature>
<dbReference type="Pfam" id="PF00528">
    <property type="entry name" value="BPD_transp_1"/>
    <property type="match status" value="1"/>
</dbReference>
<organism evidence="10">
    <name type="scientific">Phytobacter massiliensis</name>
    <dbReference type="NCBI Taxonomy" id="1485952"/>
    <lineage>
        <taxon>Bacteria</taxon>
        <taxon>Pseudomonadati</taxon>
        <taxon>Pseudomonadota</taxon>
        <taxon>Gammaproteobacteria</taxon>
        <taxon>Enterobacterales</taxon>
        <taxon>Enterobacteriaceae</taxon>
        <taxon>Phytobacter</taxon>
    </lineage>
</organism>
<dbReference type="InterPro" id="IPR000515">
    <property type="entry name" value="MetI-like"/>
</dbReference>
<dbReference type="EMBL" id="CACRTZ010000033">
    <property type="protein sequence ID" value="VYU57831.1"/>
    <property type="molecule type" value="Genomic_DNA"/>
</dbReference>
<keyword evidence="3" id="KW-1003">Cell membrane</keyword>
<evidence type="ECO:0000313" key="10">
    <source>
        <dbReference type="EMBL" id="VYU57831.1"/>
    </source>
</evidence>